<evidence type="ECO:0000313" key="5">
    <source>
        <dbReference type="Proteomes" id="UP000193920"/>
    </source>
</evidence>
<feature type="compositionally biased region" description="Polar residues" evidence="2">
    <location>
        <begin position="269"/>
        <end position="279"/>
    </location>
</feature>
<dbReference type="Proteomes" id="UP000193920">
    <property type="component" value="Unassembled WGS sequence"/>
</dbReference>
<comment type="caution">
    <text evidence="4">The sequence shown here is derived from an EMBL/GenBank/DDBJ whole genome shotgun (WGS) entry which is preliminary data.</text>
</comment>
<evidence type="ECO:0000259" key="3">
    <source>
        <dbReference type="Pfam" id="PF14916"/>
    </source>
</evidence>
<dbReference type="AlphaFoldDB" id="A0A1Y2F4M0"/>
<feature type="compositionally biased region" description="Low complexity" evidence="2">
    <location>
        <begin position="190"/>
        <end position="216"/>
    </location>
</feature>
<proteinExistence type="predicted"/>
<dbReference type="OrthoDB" id="2156022at2759"/>
<feature type="compositionally biased region" description="Polar residues" evidence="2">
    <location>
        <begin position="240"/>
        <end position="261"/>
    </location>
</feature>
<feature type="coiled-coil region" evidence="1">
    <location>
        <begin position="326"/>
        <end position="353"/>
    </location>
</feature>
<organism evidence="4 5">
    <name type="scientific">Neocallimastix californiae</name>
    <dbReference type="NCBI Taxonomy" id="1754190"/>
    <lineage>
        <taxon>Eukaryota</taxon>
        <taxon>Fungi</taxon>
        <taxon>Fungi incertae sedis</taxon>
        <taxon>Chytridiomycota</taxon>
        <taxon>Chytridiomycota incertae sedis</taxon>
        <taxon>Neocallimastigomycetes</taxon>
        <taxon>Neocallimastigales</taxon>
        <taxon>Neocallimastigaceae</taxon>
        <taxon>Neocallimastix</taxon>
    </lineage>
</organism>
<sequence length="618" mass="68983">MSGKSNTLLNNNMNEIINKNKNNSEASLIKPLFKELSESKASEVTLKNSSEIELSEDSNCTHDISKNNETITTSKNSKTYLSIIKKRSDSKEAILDEENKTNDKSKVSSKKGKYTPELKNKYLKNGRSIYTSSEIGRSTSTNELKASKSTNALLNNSIATSTTKQRETTSTSTTTAIKAKRNSLHNSLDSRSTINNNNSNNISFSQSSSTNNISTSQAKKAISIRSSSQENSISKKFPSKQINSIRTSLLSNKPLMNQSSRKTLKSDLGKNTSYQNDLSNRLDRSRSLDYIHNRNDSQLKSKKLTSFQKESNSINEKEIVLKSNEYRRAIAKINSLEKTIKQLQTQHSETLASLHSEIARLQRACSEKTLVEAFQGTGLLTSLSDRNNDKDEESNNNTNKKVMTSINRKNDMNNNVNISNKISEIGLNNEIIKSNEENKSYKDSVGINKMKNSSIDINERINDQKKKMASNIKVHKYNSIEKLNLNSIKNSDITLKINYDENPPLSDNDLSMDRASSFNSMQTYVSLSDASTAVALSSGHSSSLSSLIKSEMSLNRQLPPPLPPNYPKSSIKLSDNPKHLINLPKIIQPITKVKENKNTSINLPSLIKNKASKNSHKY</sequence>
<evidence type="ECO:0000256" key="1">
    <source>
        <dbReference type="SAM" id="Coils"/>
    </source>
</evidence>
<feature type="compositionally biased region" description="Low complexity" evidence="2">
    <location>
        <begin position="223"/>
        <end position="234"/>
    </location>
</feature>
<feature type="compositionally biased region" description="Low complexity" evidence="2">
    <location>
        <begin position="159"/>
        <end position="177"/>
    </location>
</feature>
<reference evidence="4 5" key="1">
    <citation type="submission" date="2016-08" db="EMBL/GenBank/DDBJ databases">
        <title>A Parts List for Fungal Cellulosomes Revealed by Comparative Genomics.</title>
        <authorList>
            <consortium name="DOE Joint Genome Institute"/>
            <person name="Haitjema C.H."/>
            <person name="Gilmore S.P."/>
            <person name="Henske J.K."/>
            <person name="Solomon K.V."/>
            <person name="De Groot R."/>
            <person name="Kuo A."/>
            <person name="Mondo S.J."/>
            <person name="Salamov A.A."/>
            <person name="Labutti K."/>
            <person name="Zhao Z."/>
            <person name="Chiniquy J."/>
            <person name="Barry K."/>
            <person name="Brewer H.M."/>
            <person name="Purvine S.O."/>
            <person name="Wright A.T."/>
            <person name="Boxma B."/>
            <person name="Van Alen T."/>
            <person name="Hackstein J.H."/>
            <person name="Baker S.E."/>
            <person name="Grigoriev I.V."/>
            <person name="O'Malley M.A."/>
        </authorList>
    </citation>
    <scope>NUCLEOTIDE SEQUENCE [LARGE SCALE GENOMIC DNA]</scope>
    <source>
        <strain evidence="4 5">G1</strain>
    </source>
</reference>
<evidence type="ECO:0000313" key="4">
    <source>
        <dbReference type="EMBL" id="ORY77885.1"/>
    </source>
</evidence>
<evidence type="ECO:0000256" key="2">
    <source>
        <dbReference type="SAM" id="MobiDB-lite"/>
    </source>
</evidence>
<gene>
    <name evidence="4" type="ORF">LY90DRAFT_665135</name>
</gene>
<name>A0A1Y2F4M0_9FUNG</name>
<feature type="domain" description="CCDC92/74 N-terminal" evidence="3">
    <location>
        <begin position="331"/>
        <end position="367"/>
    </location>
</feature>
<feature type="non-terminal residue" evidence="4">
    <location>
        <position position="1"/>
    </location>
</feature>
<dbReference type="EMBL" id="MCOG01000018">
    <property type="protein sequence ID" value="ORY77885.1"/>
    <property type="molecule type" value="Genomic_DNA"/>
</dbReference>
<protein>
    <recommendedName>
        <fullName evidence="3">CCDC92/74 N-terminal domain-containing protein</fullName>
    </recommendedName>
</protein>
<feature type="region of interest" description="Disordered" evidence="2">
    <location>
        <begin position="381"/>
        <end position="400"/>
    </location>
</feature>
<feature type="region of interest" description="Disordered" evidence="2">
    <location>
        <begin position="157"/>
        <end position="281"/>
    </location>
</feature>
<accession>A0A1Y2F4M0</accession>
<keyword evidence="1" id="KW-0175">Coiled coil</keyword>
<dbReference type="InterPro" id="IPR039496">
    <property type="entry name" value="CCDC92/74_N"/>
</dbReference>
<dbReference type="Pfam" id="PF14916">
    <property type="entry name" value="CCDC92"/>
    <property type="match status" value="1"/>
</dbReference>
<keyword evidence="5" id="KW-1185">Reference proteome</keyword>